<dbReference type="Proteomes" id="UP000192678">
    <property type="component" value="Unassembled WGS sequence"/>
</dbReference>
<dbReference type="AlphaFoldDB" id="A0A1W2BIE6"/>
<dbReference type="EMBL" id="FWYB01000002">
    <property type="protein sequence ID" value="SMC72739.1"/>
    <property type="molecule type" value="Genomic_DNA"/>
</dbReference>
<dbReference type="SUPFAM" id="SSF53448">
    <property type="entry name" value="Nucleotide-diphospho-sugar transferases"/>
    <property type="match status" value="1"/>
</dbReference>
<keyword evidence="1" id="KW-0808">Transferase</keyword>
<dbReference type="Pfam" id="PF04488">
    <property type="entry name" value="Gly_transf_sug"/>
    <property type="match status" value="1"/>
</dbReference>
<dbReference type="PANTHER" id="PTHR31834">
    <property type="entry name" value="INITIATION-SPECIFIC ALPHA-1,6-MANNOSYLTRANSFERASE"/>
    <property type="match status" value="1"/>
</dbReference>
<evidence type="ECO:0000313" key="1">
    <source>
        <dbReference type="EMBL" id="SMC72739.1"/>
    </source>
</evidence>
<keyword evidence="2" id="KW-1185">Reference proteome</keyword>
<proteinExistence type="predicted"/>
<dbReference type="Gene3D" id="3.90.550.20">
    <property type="match status" value="1"/>
</dbReference>
<dbReference type="InterPro" id="IPR029044">
    <property type="entry name" value="Nucleotide-diphossugar_trans"/>
</dbReference>
<sequence length="218" mass="25740">MSIPKIIYQTFKSDKLPFITRWHISRFRNKNRDYSYEFYDDKRIESFLKEAYSEETLKLYQRLNIGAAKADFFRYAILLKKGGIYLDIDSSIKGSLNDFILPDDVAIISDERNPGLSVQWALVFEANHPFLQKTMELMSDNIRNNKYPHDVHKMTGPTVYSEAIKQCLKENPNIPYRKLGIDYNGHFKFKYPLSKLLYQKGTHWKKQQLTQPVLKVNQ</sequence>
<evidence type="ECO:0000313" key="2">
    <source>
        <dbReference type="Proteomes" id="UP000192678"/>
    </source>
</evidence>
<reference evidence="1 2" key="1">
    <citation type="submission" date="2017-04" db="EMBL/GenBank/DDBJ databases">
        <authorList>
            <person name="Afonso C.L."/>
            <person name="Miller P.J."/>
            <person name="Scott M.A."/>
            <person name="Spackman E."/>
            <person name="Goraichik I."/>
            <person name="Dimitrov K.M."/>
            <person name="Suarez D.L."/>
            <person name="Swayne D.E."/>
        </authorList>
    </citation>
    <scope>NUCLEOTIDE SEQUENCE [LARGE SCALE GENOMIC DNA]</scope>
    <source>
        <strain evidence="1 2">DSM 19625</strain>
    </source>
</reference>
<dbReference type="RefSeq" id="WP_084288453.1">
    <property type="nucleotide sequence ID" value="NZ_FWYB01000002.1"/>
</dbReference>
<dbReference type="OrthoDB" id="277808at2"/>
<name>A0A1W2BIE6_9SPHI</name>
<accession>A0A1W2BIE6</accession>
<dbReference type="GO" id="GO:0006487">
    <property type="term" value="P:protein N-linked glycosylation"/>
    <property type="evidence" value="ECO:0007669"/>
    <property type="project" value="TreeGrafter"/>
</dbReference>
<protein>
    <submittedName>
        <fullName evidence="1">Glycosyltransferase sugar-binding region containing DXD motif-containing protein</fullName>
    </submittedName>
</protein>
<organism evidence="1 2">
    <name type="scientific">Pedobacter nyackensis</name>
    <dbReference type="NCBI Taxonomy" id="475255"/>
    <lineage>
        <taxon>Bacteria</taxon>
        <taxon>Pseudomonadati</taxon>
        <taxon>Bacteroidota</taxon>
        <taxon>Sphingobacteriia</taxon>
        <taxon>Sphingobacteriales</taxon>
        <taxon>Sphingobacteriaceae</taxon>
        <taxon>Pedobacter</taxon>
    </lineage>
</organism>
<dbReference type="PANTHER" id="PTHR31834:SF1">
    <property type="entry name" value="INITIATION-SPECIFIC ALPHA-1,6-MANNOSYLTRANSFERASE"/>
    <property type="match status" value="1"/>
</dbReference>
<dbReference type="InterPro" id="IPR007577">
    <property type="entry name" value="GlycoTrfase_DXD_sugar-bd_CS"/>
</dbReference>
<gene>
    <name evidence="1" type="ORF">SAMN04488101_102504</name>
</gene>
<dbReference type="InterPro" id="IPR039367">
    <property type="entry name" value="Och1-like"/>
</dbReference>
<dbReference type="GO" id="GO:0000009">
    <property type="term" value="F:alpha-1,6-mannosyltransferase activity"/>
    <property type="evidence" value="ECO:0007669"/>
    <property type="project" value="InterPro"/>
</dbReference>
<dbReference type="STRING" id="475255.SAMN04488101_102504"/>